<evidence type="ECO:0000313" key="2">
    <source>
        <dbReference type="EMBL" id="KAF2600091.1"/>
    </source>
</evidence>
<gene>
    <name evidence="2" type="ORF">F2Q68_00010313</name>
</gene>
<evidence type="ECO:0000256" key="1">
    <source>
        <dbReference type="SAM" id="MobiDB-lite"/>
    </source>
</evidence>
<proteinExistence type="predicted"/>
<reference evidence="2" key="1">
    <citation type="submission" date="2019-12" db="EMBL/GenBank/DDBJ databases">
        <title>Genome sequencing and annotation of Brassica cretica.</title>
        <authorList>
            <person name="Studholme D.J."/>
            <person name="Sarris P.F."/>
        </authorList>
    </citation>
    <scope>NUCLEOTIDE SEQUENCE</scope>
    <source>
        <strain evidence="2">PFS-001/15</strain>
        <tissue evidence="2">Leaf</tissue>
    </source>
</reference>
<evidence type="ECO:0008006" key="4">
    <source>
        <dbReference type="Google" id="ProtNLM"/>
    </source>
</evidence>
<dbReference type="Proteomes" id="UP000712281">
    <property type="component" value="Unassembled WGS sequence"/>
</dbReference>
<feature type="compositionally biased region" description="Basic residues" evidence="1">
    <location>
        <begin position="345"/>
        <end position="357"/>
    </location>
</feature>
<feature type="region of interest" description="Disordered" evidence="1">
    <location>
        <begin position="342"/>
        <end position="393"/>
    </location>
</feature>
<dbReference type="AlphaFoldDB" id="A0A8S9L1X3"/>
<sequence length="415" mass="46857">MKNEAPTYSKGARKSGTFIDRPVAGQRSDFPRYQDASVGRSVAMKYTWKSEAIGRPIIGQDQKTLCNEFISTRDTPPSLDCLAEEDKDNVFLCGRTWSFVFETILISSPSSGYMASLNLGATSFTNESWVIFGSSLKLRIGFINKRFKRVAEKWRFRAQQKSGIEQLQARSAKRSESLRQILKQYGISEESPEENESSSRLDDLSCKEKHVAAVPSSVIHDSEMNTTEELPHLRWQEKHGEIVSITEDVSDLNHHNCKEKHDAVPSVLDDSKMNTTEELPDLGRQEKYCETVSTTEEVSGQNHHRLPHLRTGALFTSSLLPVLGFCMLCIIGTLHAIISSTTSQSHHHHDGSKKTRWRTALSDRNEPVASEEHETSPEYTVSSTYQEATNEVDEECSKVEREYKRFLLECGLSES</sequence>
<feature type="compositionally biased region" description="Polar residues" evidence="1">
    <location>
        <begin position="377"/>
        <end position="389"/>
    </location>
</feature>
<evidence type="ECO:0000313" key="3">
    <source>
        <dbReference type="Proteomes" id="UP000712281"/>
    </source>
</evidence>
<name>A0A8S9L1X3_BRACR</name>
<protein>
    <recommendedName>
        <fullName evidence="4">Transmembrane protein</fullName>
    </recommendedName>
</protein>
<dbReference type="EMBL" id="QGKW02000717">
    <property type="protein sequence ID" value="KAF2600091.1"/>
    <property type="molecule type" value="Genomic_DNA"/>
</dbReference>
<feature type="compositionally biased region" description="Basic and acidic residues" evidence="1">
    <location>
        <begin position="361"/>
        <end position="376"/>
    </location>
</feature>
<organism evidence="2 3">
    <name type="scientific">Brassica cretica</name>
    <name type="common">Mustard</name>
    <dbReference type="NCBI Taxonomy" id="69181"/>
    <lineage>
        <taxon>Eukaryota</taxon>
        <taxon>Viridiplantae</taxon>
        <taxon>Streptophyta</taxon>
        <taxon>Embryophyta</taxon>
        <taxon>Tracheophyta</taxon>
        <taxon>Spermatophyta</taxon>
        <taxon>Magnoliopsida</taxon>
        <taxon>eudicotyledons</taxon>
        <taxon>Gunneridae</taxon>
        <taxon>Pentapetalae</taxon>
        <taxon>rosids</taxon>
        <taxon>malvids</taxon>
        <taxon>Brassicales</taxon>
        <taxon>Brassicaceae</taxon>
        <taxon>Brassiceae</taxon>
        <taxon>Brassica</taxon>
    </lineage>
</organism>
<accession>A0A8S9L1X3</accession>
<comment type="caution">
    <text evidence="2">The sequence shown here is derived from an EMBL/GenBank/DDBJ whole genome shotgun (WGS) entry which is preliminary data.</text>
</comment>